<protein>
    <recommendedName>
        <fullName evidence="3">SnoaL-like domain-containing protein</fullName>
    </recommendedName>
</protein>
<evidence type="ECO:0000313" key="1">
    <source>
        <dbReference type="EMBL" id="KXS09391.1"/>
    </source>
</evidence>
<dbReference type="AlphaFoldDB" id="A0A138ZY52"/>
<evidence type="ECO:0000313" key="2">
    <source>
        <dbReference type="Proteomes" id="UP000070544"/>
    </source>
</evidence>
<sequence length="160" mass="17397">MSTDSILALASRLVTAIERGDIPTMRECYAPDAKICPIYQTVDEQIATFQAMLRTTSSLTYTDRVVTIFQGPGAKEVTVTGLGVNFSSPPSDVASSSQLAGPTLHLPTCVICTLNADGSRVTELREYMDQTTVDKYLAQAAAVRWRVGKEKTDIAEKPMF</sequence>
<dbReference type="OrthoDB" id="4132130at2759"/>
<proteinExistence type="predicted"/>
<evidence type="ECO:0008006" key="3">
    <source>
        <dbReference type="Google" id="ProtNLM"/>
    </source>
</evidence>
<dbReference type="SUPFAM" id="SSF54427">
    <property type="entry name" value="NTF2-like"/>
    <property type="match status" value="1"/>
</dbReference>
<name>A0A138ZY52_GONPJ</name>
<keyword evidence="2" id="KW-1185">Reference proteome</keyword>
<dbReference type="EMBL" id="KQ965869">
    <property type="protein sequence ID" value="KXS09391.1"/>
    <property type="molecule type" value="Genomic_DNA"/>
</dbReference>
<organism evidence="1 2">
    <name type="scientific">Gonapodya prolifera (strain JEL478)</name>
    <name type="common">Monoblepharis prolifera</name>
    <dbReference type="NCBI Taxonomy" id="1344416"/>
    <lineage>
        <taxon>Eukaryota</taxon>
        <taxon>Fungi</taxon>
        <taxon>Fungi incertae sedis</taxon>
        <taxon>Chytridiomycota</taxon>
        <taxon>Chytridiomycota incertae sedis</taxon>
        <taxon>Monoblepharidomycetes</taxon>
        <taxon>Monoblepharidales</taxon>
        <taxon>Gonapodyaceae</taxon>
        <taxon>Gonapodya</taxon>
    </lineage>
</organism>
<reference evidence="1 2" key="1">
    <citation type="journal article" date="2015" name="Genome Biol. Evol.">
        <title>Phylogenomic analyses indicate that early fungi evolved digesting cell walls of algal ancestors of land plants.</title>
        <authorList>
            <person name="Chang Y."/>
            <person name="Wang S."/>
            <person name="Sekimoto S."/>
            <person name="Aerts A.L."/>
            <person name="Choi C."/>
            <person name="Clum A."/>
            <person name="LaButti K.M."/>
            <person name="Lindquist E.A."/>
            <person name="Yee Ngan C."/>
            <person name="Ohm R.A."/>
            <person name="Salamov A.A."/>
            <person name="Grigoriev I.V."/>
            <person name="Spatafora J.W."/>
            <person name="Berbee M.L."/>
        </authorList>
    </citation>
    <scope>NUCLEOTIDE SEQUENCE [LARGE SCALE GENOMIC DNA]</scope>
    <source>
        <strain evidence="1 2">JEL478</strain>
    </source>
</reference>
<accession>A0A138ZY52</accession>
<gene>
    <name evidence="1" type="ORF">M427DRAFT_39096</name>
</gene>
<dbReference type="Gene3D" id="3.10.450.50">
    <property type="match status" value="1"/>
</dbReference>
<dbReference type="Proteomes" id="UP000070544">
    <property type="component" value="Unassembled WGS sequence"/>
</dbReference>
<dbReference type="InterPro" id="IPR032710">
    <property type="entry name" value="NTF2-like_dom_sf"/>
</dbReference>